<reference evidence="8 9" key="1">
    <citation type="submission" date="2024-10" db="EMBL/GenBank/DDBJ databases">
        <title>Updated reference genomes for cyclostephanoid diatoms.</title>
        <authorList>
            <person name="Roberts W.R."/>
            <person name="Alverson A.J."/>
        </authorList>
    </citation>
    <scope>NUCLEOTIDE SEQUENCE [LARGE SCALE GENOMIC DNA]</scope>
    <source>
        <strain evidence="8 9">AJA232-27</strain>
    </source>
</reference>
<dbReference type="SUPFAM" id="SSF47954">
    <property type="entry name" value="Cyclin-like"/>
    <property type="match status" value="2"/>
</dbReference>
<name>A0ABD3MQK8_9STRA</name>
<feature type="domain" description="Cyclin-like" evidence="6">
    <location>
        <begin position="291"/>
        <end position="375"/>
    </location>
</feature>
<dbReference type="CDD" id="cd20537">
    <property type="entry name" value="CYCLIN_CCNO-like_rpt2"/>
    <property type="match status" value="1"/>
</dbReference>
<dbReference type="Pfam" id="PF02984">
    <property type="entry name" value="Cyclin_C"/>
    <property type="match status" value="1"/>
</dbReference>
<protein>
    <recommendedName>
        <fullName evidence="10">Cyclin N-terminal domain-containing protein</fullName>
    </recommendedName>
</protein>
<gene>
    <name evidence="8" type="ORF">ACHAWU_010379</name>
</gene>
<keyword evidence="9" id="KW-1185">Reference proteome</keyword>
<dbReference type="InterPro" id="IPR013763">
    <property type="entry name" value="Cyclin-like_dom"/>
</dbReference>
<dbReference type="InterPro" id="IPR006671">
    <property type="entry name" value="Cyclin_N"/>
</dbReference>
<dbReference type="GO" id="GO:0051301">
    <property type="term" value="P:cell division"/>
    <property type="evidence" value="ECO:0007669"/>
    <property type="project" value="UniProtKB-KW"/>
</dbReference>
<feature type="compositionally biased region" description="Low complexity" evidence="5">
    <location>
        <begin position="163"/>
        <end position="188"/>
    </location>
</feature>
<evidence type="ECO:0000256" key="2">
    <source>
        <dbReference type="ARBA" id="ARBA00023127"/>
    </source>
</evidence>
<dbReference type="SMART" id="SM01332">
    <property type="entry name" value="Cyclin_C"/>
    <property type="match status" value="1"/>
</dbReference>
<keyword evidence="3" id="KW-0131">Cell cycle</keyword>
<proteinExistence type="inferred from homology"/>
<dbReference type="CDD" id="cd20507">
    <property type="entry name" value="CYCLIN_CCNB1-like_rpt1"/>
    <property type="match status" value="1"/>
</dbReference>
<dbReference type="InterPro" id="IPR048258">
    <property type="entry name" value="Cyclins_cyclin-box"/>
</dbReference>
<feature type="compositionally biased region" description="Low complexity" evidence="5">
    <location>
        <begin position="108"/>
        <end position="133"/>
    </location>
</feature>
<evidence type="ECO:0000256" key="5">
    <source>
        <dbReference type="SAM" id="MobiDB-lite"/>
    </source>
</evidence>
<dbReference type="InterPro" id="IPR046965">
    <property type="entry name" value="Cyclin_A/B-like"/>
</dbReference>
<keyword evidence="2 4" id="KW-0195">Cyclin</keyword>
<feature type="compositionally biased region" description="Basic residues" evidence="5">
    <location>
        <begin position="189"/>
        <end position="200"/>
    </location>
</feature>
<dbReference type="InterPro" id="IPR036915">
    <property type="entry name" value="Cyclin-like_sf"/>
</dbReference>
<dbReference type="SMART" id="SM00385">
    <property type="entry name" value="CYCLIN"/>
    <property type="match status" value="2"/>
</dbReference>
<dbReference type="PANTHER" id="PTHR10177">
    <property type="entry name" value="CYCLINS"/>
    <property type="match status" value="1"/>
</dbReference>
<feature type="domain" description="Cyclin C-terminal" evidence="7">
    <location>
        <begin position="384"/>
        <end position="515"/>
    </location>
</feature>
<dbReference type="FunFam" id="1.10.472.10:FF:000001">
    <property type="entry name" value="G2/mitotic-specific cyclin"/>
    <property type="match status" value="1"/>
</dbReference>
<dbReference type="Pfam" id="PF00134">
    <property type="entry name" value="Cyclin_N"/>
    <property type="match status" value="1"/>
</dbReference>
<comment type="caution">
    <text evidence="8">The sequence shown here is derived from an EMBL/GenBank/DDBJ whole genome shotgun (WGS) entry which is preliminary data.</text>
</comment>
<dbReference type="InterPro" id="IPR039361">
    <property type="entry name" value="Cyclin"/>
</dbReference>
<evidence type="ECO:0000313" key="9">
    <source>
        <dbReference type="Proteomes" id="UP001530293"/>
    </source>
</evidence>
<dbReference type="AlphaFoldDB" id="A0ABD3MQK8"/>
<dbReference type="Proteomes" id="UP001530293">
    <property type="component" value="Unassembled WGS sequence"/>
</dbReference>
<evidence type="ECO:0000256" key="3">
    <source>
        <dbReference type="ARBA" id="ARBA00023306"/>
    </source>
</evidence>
<dbReference type="PROSITE" id="PS00292">
    <property type="entry name" value="CYCLINS"/>
    <property type="match status" value="1"/>
</dbReference>
<sequence>MNTRARSSMRLRSQGANTDNDAATTTAATSGASRTALGNISNRDDSKGQKEKKPTKRKSSAIEEQPQKGKGRAAKSTDSKSVTKVPAKRRVSPRLESLAAGTVKCAENETSTTNKTSSKSTKGAPSKAPSSKKGGIKRSSTDGPIANQPSGRTSKRTKKSSEAEAVAEPVAVRRSTRSRSQSSSVSASSRRKNATKKSTGRRVEEVAIIPAGDNRVVPQDFGLQRSSFKCDNFTYGIAYYDESERSDPLLCKDYVTDMFQQLYHAETISRPQPYMDRQDDINEKMRAILIDWLIEVHMKFRLVPETLYLCVNIIDRYCSVVNVPRTKLQLVGVTSLFLACKHEEIYPPEVRDCVYITDRAYDRQEVLDMEQTILRVLKWKISLPTAFPFLDRFLSLTKASPMTKVVAAYYLERTLQEHDMLQYRPSMVCASAVILALNNPDIRVAEEDWFRECPGLPKILMEYTQFDEKELWKCIALVAQKVSGPSICASKRHLNAVKKKYENKKYLSVSTDLVDPDVRFVQYKGSRCPPPKKRRDS</sequence>
<evidence type="ECO:0000256" key="4">
    <source>
        <dbReference type="RuleBase" id="RU000383"/>
    </source>
</evidence>
<dbReference type="EMBL" id="JALLBG020000097">
    <property type="protein sequence ID" value="KAL3765188.1"/>
    <property type="molecule type" value="Genomic_DNA"/>
</dbReference>
<evidence type="ECO:0000259" key="7">
    <source>
        <dbReference type="SMART" id="SM01332"/>
    </source>
</evidence>
<feature type="region of interest" description="Disordered" evidence="5">
    <location>
        <begin position="1"/>
        <end position="203"/>
    </location>
</feature>
<evidence type="ECO:0000256" key="1">
    <source>
        <dbReference type="ARBA" id="ARBA00022618"/>
    </source>
</evidence>
<dbReference type="PIRSF" id="PIRSF001771">
    <property type="entry name" value="Cyclin_A_B_D_E"/>
    <property type="match status" value="1"/>
</dbReference>
<evidence type="ECO:0000259" key="6">
    <source>
        <dbReference type="SMART" id="SM00385"/>
    </source>
</evidence>
<organism evidence="8 9">
    <name type="scientific">Discostella pseudostelligera</name>
    <dbReference type="NCBI Taxonomy" id="259834"/>
    <lineage>
        <taxon>Eukaryota</taxon>
        <taxon>Sar</taxon>
        <taxon>Stramenopiles</taxon>
        <taxon>Ochrophyta</taxon>
        <taxon>Bacillariophyta</taxon>
        <taxon>Coscinodiscophyceae</taxon>
        <taxon>Thalassiosirophycidae</taxon>
        <taxon>Stephanodiscales</taxon>
        <taxon>Stephanodiscaceae</taxon>
        <taxon>Discostella</taxon>
    </lineage>
</organism>
<feature type="compositionally biased region" description="Basic and acidic residues" evidence="5">
    <location>
        <begin position="42"/>
        <end position="52"/>
    </location>
</feature>
<keyword evidence="1" id="KW-0132">Cell division</keyword>
<accession>A0ABD3MQK8</accession>
<dbReference type="InterPro" id="IPR004367">
    <property type="entry name" value="Cyclin_C-dom"/>
</dbReference>
<evidence type="ECO:0008006" key="10">
    <source>
        <dbReference type="Google" id="ProtNLM"/>
    </source>
</evidence>
<feature type="domain" description="Cyclin-like" evidence="6">
    <location>
        <begin position="388"/>
        <end position="480"/>
    </location>
</feature>
<comment type="similarity">
    <text evidence="4">Belongs to the cyclin family.</text>
</comment>
<dbReference type="Gene3D" id="1.10.472.10">
    <property type="entry name" value="Cyclin-like"/>
    <property type="match status" value="2"/>
</dbReference>
<evidence type="ECO:0000313" key="8">
    <source>
        <dbReference type="EMBL" id="KAL3765188.1"/>
    </source>
</evidence>
<feature type="compositionally biased region" description="Low complexity" evidence="5">
    <location>
        <begin position="15"/>
        <end position="36"/>
    </location>
</feature>